<feature type="transmembrane region" description="Helical" evidence="4">
    <location>
        <begin position="103"/>
        <end position="122"/>
    </location>
</feature>
<accession>A0A1E4S9D5</accession>
<keyword evidence="6" id="KW-1185">Reference proteome</keyword>
<dbReference type="EMBL" id="KV453925">
    <property type="protein sequence ID" value="ODV76078.1"/>
    <property type="molecule type" value="Genomic_DNA"/>
</dbReference>
<comment type="similarity">
    <text evidence="4">Belongs to the copper transporter (Ctr) (TC 1.A.56) family. SLC31A subfamily.</text>
</comment>
<gene>
    <name evidence="5" type="ORF">CYBJADRAFT_182276</name>
</gene>
<dbReference type="STRING" id="983966.A0A1E4S9D5"/>
<keyword evidence="2 4" id="KW-1133">Transmembrane helix</keyword>
<proteinExistence type="inferred from homology"/>
<dbReference type="RefSeq" id="XP_020073117.1">
    <property type="nucleotide sequence ID" value="XM_020217037.1"/>
</dbReference>
<keyword evidence="4" id="KW-0187">Copper transport</keyword>
<feature type="transmembrane region" description="Helical" evidence="4">
    <location>
        <begin position="46"/>
        <end position="66"/>
    </location>
</feature>
<keyword evidence="4" id="KW-0186">Copper</keyword>
<dbReference type="AlphaFoldDB" id="A0A1E4S9D5"/>
<evidence type="ECO:0000313" key="5">
    <source>
        <dbReference type="EMBL" id="ODV76078.1"/>
    </source>
</evidence>
<evidence type="ECO:0000256" key="4">
    <source>
        <dbReference type="RuleBase" id="RU367022"/>
    </source>
</evidence>
<dbReference type="GO" id="GO:0016020">
    <property type="term" value="C:membrane"/>
    <property type="evidence" value="ECO:0007669"/>
    <property type="project" value="UniProtKB-SubCell"/>
</dbReference>
<evidence type="ECO:0000256" key="2">
    <source>
        <dbReference type="ARBA" id="ARBA00022989"/>
    </source>
</evidence>
<evidence type="ECO:0000256" key="1">
    <source>
        <dbReference type="ARBA" id="ARBA00022692"/>
    </source>
</evidence>
<comment type="subcellular location">
    <subcellularLocation>
        <location evidence="4">Membrane</location>
        <topology evidence="4">Multi-pass membrane protein</topology>
    </subcellularLocation>
</comment>
<keyword evidence="3 4" id="KW-0472">Membrane</keyword>
<keyword evidence="4" id="KW-0813">Transport</keyword>
<dbReference type="OrthoDB" id="161814at2759"/>
<dbReference type="GeneID" id="30991433"/>
<sequence length="152" mass="17211">MDHSMMDHSQMDHDMPMDDMCSMNMLLSWDYHNLCLLSSSWHIKTLLQFIVSLLLVVVLCVGFEALRAKVTKKQREERGIAISDEGIEDTNTNIQGNGWTKSVGYGLVVGYSYIIMLIFMSYNAWVMLAVVVGATLGHHIFHGEPRDTMACH</sequence>
<dbReference type="PANTHER" id="PTHR12483">
    <property type="entry name" value="SOLUTE CARRIER FAMILY 31 COPPER TRANSPORTERS"/>
    <property type="match status" value="1"/>
</dbReference>
<dbReference type="PANTHER" id="PTHR12483:SF115">
    <property type="entry name" value="COPPER TRANSPORT PROTEIN"/>
    <property type="match status" value="1"/>
</dbReference>
<organism evidence="5 6">
    <name type="scientific">Cyberlindnera jadinii (strain ATCC 18201 / CBS 1600 / BCRC 20928 / JCM 3617 / NBRC 0987 / NRRL Y-1542)</name>
    <name type="common">Torula yeast</name>
    <name type="synonym">Candida utilis</name>
    <dbReference type="NCBI Taxonomy" id="983966"/>
    <lineage>
        <taxon>Eukaryota</taxon>
        <taxon>Fungi</taxon>
        <taxon>Dikarya</taxon>
        <taxon>Ascomycota</taxon>
        <taxon>Saccharomycotina</taxon>
        <taxon>Saccharomycetes</taxon>
        <taxon>Phaffomycetales</taxon>
        <taxon>Phaffomycetaceae</taxon>
        <taxon>Cyberlindnera</taxon>
    </lineage>
</organism>
<keyword evidence="1 4" id="KW-0812">Transmembrane</keyword>
<protein>
    <recommendedName>
        <fullName evidence="4">Copper transport protein</fullName>
    </recommendedName>
</protein>
<dbReference type="Proteomes" id="UP000094389">
    <property type="component" value="Unassembled WGS sequence"/>
</dbReference>
<dbReference type="Pfam" id="PF04145">
    <property type="entry name" value="Ctr"/>
    <property type="match status" value="2"/>
</dbReference>
<dbReference type="GO" id="GO:0005375">
    <property type="term" value="F:copper ion transmembrane transporter activity"/>
    <property type="evidence" value="ECO:0007669"/>
    <property type="project" value="UniProtKB-UniRule"/>
</dbReference>
<dbReference type="InterPro" id="IPR007274">
    <property type="entry name" value="Cop_transporter"/>
</dbReference>
<name>A0A1E4S9D5_CYBJN</name>
<keyword evidence="4" id="KW-0406">Ion transport</keyword>
<dbReference type="OMA" id="DITEYCH"/>
<reference evidence="5 6" key="1">
    <citation type="journal article" date="2016" name="Proc. Natl. Acad. Sci. U.S.A.">
        <title>Comparative genomics of biotechnologically important yeasts.</title>
        <authorList>
            <person name="Riley R."/>
            <person name="Haridas S."/>
            <person name="Wolfe K.H."/>
            <person name="Lopes M.R."/>
            <person name="Hittinger C.T."/>
            <person name="Goeker M."/>
            <person name="Salamov A.A."/>
            <person name="Wisecaver J.H."/>
            <person name="Long T.M."/>
            <person name="Calvey C.H."/>
            <person name="Aerts A.L."/>
            <person name="Barry K.W."/>
            <person name="Choi C."/>
            <person name="Clum A."/>
            <person name="Coughlan A.Y."/>
            <person name="Deshpande S."/>
            <person name="Douglass A.P."/>
            <person name="Hanson S.J."/>
            <person name="Klenk H.-P."/>
            <person name="LaButti K.M."/>
            <person name="Lapidus A."/>
            <person name="Lindquist E.A."/>
            <person name="Lipzen A.M."/>
            <person name="Meier-Kolthoff J.P."/>
            <person name="Ohm R.A."/>
            <person name="Otillar R.P."/>
            <person name="Pangilinan J.L."/>
            <person name="Peng Y."/>
            <person name="Rokas A."/>
            <person name="Rosa C.A."/>
            <person name="Scheuner C."/>
            <person name="Sibirny A.A."/>
            <person name="Slot J.C."/>
            <person name="Stielow J.B."/>
            <person name="Sun H."/>
            <person name="Kurtzman C.P."/>
            <person name="Blackwell M."/>
            <person name="Grigoriev I.V."/>
            <person name="Jeffries T.W."/>
        </authorList>
    </citation>
    <scope>NUCLEOTIDE SEQUENCE [LARGE SCALE GENOMIC DNA]</scope>
    <source>
        <strain evidence="6">ATCC 18201 / CBS 1600 / BCRC 20928 / JCM 3617 / NBRC 0987 / NRRL Y-1542</strain>
    </source>
</reference>
<evidence type="ECO:0000313" key="6">
    <source>
        <dbReference type="Proteomes" id="UP000094389"/>
    </source>
</evidence>
<evidence type="ECO:0000256" key="3">
    <source>
        <dbReference type="ARBA" id="ARBA00023136"/>
    </source>
</evidence>